<dbReference type="AlphaFoldDB" id="A0A9N9BK01"/>
<feature type="region of interest" description="Disordered" evidence="1">
    <location>
        <begin position="1"/>
        <end position="30"/>
    </location>
</feature>
<reference evidence="2" key="1">
    <citation type="submission" date="2021-06" db="EMBL/GenBank/DDBJ databases">
        <authorList>
            <person name="Kallberg Y."/>
            <person name="Tangrot J."/>
            <person name="Rosling A."/>
        </authorList>
    </citation>
    <scope>NUCLEOTIDE SEQUENCE</scope>
    <source>
        <strain evidence="2">CL551</strain>
    </source>
</reference>
<keyword evidence="3" id="KW-1185">Reference proteome</keyword>
<sequence length="165" mass="18607">MKSTIEVPRLDTGTDNNTLAINDEGHEKNPKIERFSDIISYSSPDRENGLIPNKPSHNYKENYDLKKIDKLKTDTPEIVISYAPKEENSVSNSAYKTVSISPSTSTSDISAGMLYEKFESPTSSFQTDISTVKGDHIKFESESTTHVTKIVMMKYMKRELNPMSM</sequence>
<dbReference type="EMBL" id="CAJVPV010004110">
    <property type="protein sequence ID" value="CAG8566600.1"/>
    <property type="molecule type" value="Genomic_DNA"/>
</dbReference>
<protein>
    <submittedName>
        <fullName evidence="2">11461_t:CDS:1</fullName>
    </submittedName>
</protein>
<name>A0A9N9BK01_9GLOM</name>
<dbReference type="Proteomes" id="UP000789342">
    <property type="component" value="Unassembled WGS sequence"/>
</dbReference>
<evidence type="ECO:0000256" key="1">
    <source>
        <dbReference type="SAM" id="MobiDB-lite"/>
    </source>
</evidence>
<proteinExistence type="predicted"/>
<organism evidence="2 3">
    <name type="scientific">Acaulospora morrowiae</name>
    <dbReference type="NCBI Taxonomy" id="94023"/>
    <lineage>
        <taxon>Eukaryota</taxon>
        <taxon>Fungi</taxon>
        <taxon>Fungi incertae sedis</taxon>
        <taxon>Mucoromycota</taxon>
        <taxon>Glomeromycotina</taxon>
        <taxon>Glomeromycetes</taxon>
        <taxon>Diversisporales</taxon>
        <taxon>Acaulosporaceae</taxon>
        <taxon>Acaulospora</taxon>
    </lineage>
</organism>
<comment type="caution">
    <text evidence="2">The sequence shown here is derived from an EMBL/GenBank/DDBJ whole genome shotgun (WGS) entry which is preliminary data.</text>
</comment>
<accession>A0A9N9BK01</accession>
<evidence type="ECO:0000313" key="2">
    <source>
        <dbReference type="EMBL" id="CAG8566600.1"/>
    </source>
</evidence>
<gene>
    <name evidence="2" type="ORF">AMORRO_LOCUS6267</name>
</gene>
<evidence type="ECO:0000313" key="3">
    <source>
        <dbReference type="Proteomes" id="UP000789342"/>
    </source>
</evidence>